<dbReference type="EMBL" id="KK198760">
    <property type="protein sequence ID" value="KCW59905.1"/>
    <property type="molecule type" value="Genomic_DNA"/>
</dbReference>
<dbReference type="PANTHER" id="PTHR36379">
    <property type="entry name" value="PROTEIN PRD1"/>
    <property type="match status" value="1"/>
</dbReference>
<dbReference type="KEGG" id="egr:104417056"/>
<gene>
    <name evidence="2" type="ORF">EUGRSUZ_H02630</name>
</gene>
<dbReference type="OrthoDB" id="2019943at2759"/>
<dbReference type="FunCoup" id="A0A059B2M5">
    <property type="interactions" value="162"/>
</dbReference>
<evidence type="ECO:0008006" key="3">
    <source>
        <dbReference type="Google" id="ProtNLM"/>
    </source>
</evidence>
<sequence length="1322" mass="147071">MYFNDSQEPDSELADEVESDEEGGEVAEDSSPPPPHSCSRGHRPSLNLRTRQGGGICLLCLSNLLAAAPPAPTVHVSYALSQLSRALSDPPFLRSLLAFHARLLVSPLVRALSASDDEPIARQIIDLVVLLSGSGAEWGLAGEFAARVSELLRSRALGWSRRQVYVLHCFGILLSHGTTDIYASIKDQHALVVHLLDGLQLPSDDIQGEILFVLYRLSVLQQEYGDSEKIDPFATCTPKLIRLSLDVLLKTQSDDVRLNCVALLSMLVQRGFLRDPYDDYMSNSSSVEADSLVQVTDDLSDISSLCILFSEAVKGPLLSSDGQVQMSTLELITYYLHELNSVKQFQLLVEANIADYVFEILRLSECKDPVVSSCLGVLDLLSNAGQAFTQRLAVGFASLIPVFAYVAEVPFHPCQLQLLKLIFSCISNCPGVASTSQSEQLAVILARMLRRYNDGEAGMLSESFMLVCSILMSMMSSPTSHDVSNLTTYIQESTKDAILACLSATGEHTDLLPHALLLLKEAYAYGYEGYPVNNSNKNGLRHWVIDICRRWLLPWLWTSIKGEEEEEEETVLCVLDIFHAILVHSYDDQTSEFAENLICSSWFTFSFSCLALYPTERVKHRIYLMMSSLIEVLLGNDCGQHIRDAVSYLPSDPNDLLFLLGQQSSHDLQLSFCQSAALQILYCSSLFDERLAADKKVLASIEQFILVNGCDLTGTAMSSSTVIQLVALYSLYRGLAKMSYQMSYSPEAERLFIQLVTKREWDLLSTRIHPMSLKWLFQQERLCESLSCQILNFCRISPTSDYALIVHGKKGRGLDVQLIAELVAAEDNYAARLFVYIFEEVVKENNQENDLTSVLRLMEDVIRIFPKASNKFCLNGIAKAIHIFYNDSSPSSQVYTAVAIFIFNILSSVDSDALADDEAWAAVAMKLMEHLIYSGDIGKSSTCCLILGILCLVLRHSTNGALVEASKTVLLNTSLASTLSSAIHVVSPDGPAMYNIDEGTEAGKTLIHVLLLHYFAFKSMHAVLPSAGDWDNLIGQSTCIESPPFLSIKCHDLCRLMHFGPPLVKLIASYCLLELFIRLSEQKESEHEDRKCMNKYWMSLMALLEGLLLYNDTRVAINSSLCLAMILKWEMQEVAEIFNRRSMWCRLILEELVISLAAPSLSSKSSTNHHKAAVIVAVALLKLPKVPEWMRSVFSDTFLTGMLGNLTGSNLSAEIFLLLRELLNSQLLGADHVANLNRLLQESRTHVYRENMKDESKEKCPKKVIAVDDDMGMTINLLIDLITSDSQRAEVYGGLQMGNKRLLDEIEMFFRSTAADDVTRNS</sequence>
<evidence type="ECO:0000256" key="1">
    <source>
        <dbReference type="SAM" id="MobiDB-lite"/>
    </source>
</evidence>
<feature type="region of interest" description="Disordered" evidence="1">
    <location>
        <begin position="1"/>
        <end position="45"/>
    </location>
</feature>
<dbReference type="Gramene" id="KCW59905">
    <property type="protein sequence ID" value="KCW59905"/>
    <property type="gene ID" value="EUGRSUZ_H02630"/>
</dbReference>
<feature type="compositionally biased region" description="Acidic residues" evidence="1">
    <location>
        <begin position="7"/>
        <end position="28"/>
    </location>
</feature>
<protein>
    <recommendedName>
        <fullName evidence="3">Protein PRD1</fullName>
    </recommendedName>
</protein>
<dbReference type="STRING" id="71139.A0A059B2M5"/>
<dbReference type="InterPro" id="IPR044968">
    <property type="entry name" value="PRD1"/>
</dbReference>
<dbReference type="InterPro" id="IPR016024">
    <property type="entry name" value="ARM-type_fold"/>
</dbReference>
<reference evidence="2" key="1">
    <citation type="submission" date="2013-07" db="EMBL/GenBank/DDBJ databases">
        <title>The genome of Eucalyptus grandis.</title>
        <authorList>
            <person name="Schmutz J."/>
            <person name="Hayes R."/>
            <person name="Myburg A."/>
            <person name="Tuskan G."/>
            <person name="Grattapaglia D."/>
            <person name="Rokhsar D.S."/>
        </authorList>
    </citation>
    <scope>NUCLEOTIDE SEQUENCE</scope>
    <source>
        <tissue evidence="2">Leaf extractions</tissue>
    </source>
</reference>
<dbReference type="GO" id="GO:0042138">
    <property type="term" value="P:meiotic DNA double-strand break formation"/>
    <property type="evidence" value="ECO:0000318"/>
    <property type="project" value="GO_Central"/>
</dbReference>
<proteinExistence type="predicted"/>
<dbReference type="eggNOG" id="ENOG502QRT1">
    <property type="taxonomic scope" value="Eukaryota"/>
</dbReference>
<evidence type="ECO:0000313" key="2">
    <source>
        <dbReference type="EMBL" id="KCW59905.1"/>
    </source>
</evidence>
<dbReference type="PANTHER" id="PTHR36379:SF1">
    <property type="entry name" value="PUTATIVE RECOMBINATION INITIATION DEFECT 1-RELATED"/>
    <property type="match status" value="1"/>
</dbReference>
<name>A0A059B2M5_EUCGR</name>
<accession>A0A059B2M5</accession>
<organism evidence="2">
    <name type="scientific">Eucalyptus grandis</name>
    <name type="common">Flooded gum</name>
    <dbReference type="NCBI Taxonomy" id="71139"/>
    <lineage>
        <taxon>Eukaryota</taxon>
        <taxon>Viridiplantae</taxon>
        <taxon>Streptophyta</taxon>
        <taxon>Embryophyta</taxon>
        <taxon>Tracheophyta</taxon>
        <taxon>Spermatophyta</taxon>
        <taxon>Magnoliopsida</taxon>
        <taxon>eudicotyledons</taxon>
        <taxon>Gunneridae</taxon>
        <taxon>Pentapetalae</taxon>
        <taxon>rosids</taxon>
        <taxon>malvids</taxon>
        <taxon>Myrtales</taxon>
        <taxon>Myrtaceae</taxon>
        <taxon>Myrtoideae</taxon>
        <taxon>Eucalypteae</taxon>
        <taxon>Eucalyptus</taxon>
    </lineage>
</organism>
<dbReference type="InParanoid" id="A0A059B2M5"/>
<dbReference type="OMA" id="HCHDLCR"/>
<dbReference type="SUPFAM" id="SSF48371">
    <property type="entry name" value="ARM repeat"/>
    <property type="match status" value="2"/>
</dbReference>